<proteinExistence type="predicted"/>
<reference evidence="1" key="1">
    <citation type="submission" date="2023-04" db="EMBL/GenBank/DDBJ databases">
        <title>Ambrosiozyma monospora NBRC 10751.</title>
        <authorList>
            <person name="Ichikawa N."/>
            <person name="Sato H."/>
            <person name="Tonouchi N."/>
        </authorList>
    </citation>
    <scope>NUCLEOTIDE SEQUENCE</scope>
    <source>
        <strain evidence="1">NBRC 10751</strain>
    </source>
</reference>
<accession>A0ACB5T546</accession>
<dbReference type="Proteomes" id="UP001165064">
    <property type="component" value="Unassembled WGS sequence"/>
</dbReference>
<evidence type="ECO:0000313" key="2">
    <source>
        <dbReference type="Proteomes" id="UP001165064"/>
    </source>
</evidence>
<dbReference type="EMBL" id="BSXS01003506">
    <property type="protein sequence ID" value="GME81438.1"/>
    <property type="molecule type" value="Genomic_DNA"/>
</dbReference>
<protein>
    <submittedName>
        <fullName evidence="1">Unnamed protein product</fullName>
    </submittedName>
</protein>
<evidence type="ECO:0000313" key="1">
    <source>
        <dbReference type="EMBL" id="GME81438.1"/>
    </source>
</evidence>
<name>A0ACB5T546_AMBMO</name>
<keyword evidence="2" id="KW-1185">Reference proteome</keyword>
<gene>
    <name evidence="1" type="ORF">Amon02_000493400</name>
</gene>
<organism evidence="1 2">
    <name type="scientific">Ambrosiozyma monospora</name>
    <name type="common">Yeast</name>
    <name type="synonym">Endomycopsis monosporus</name>
    <dbReference type="NCBI Taxonomy" id="43982"/>
    <lineage>
        <taxon>Eukaryota</taxon>
        <taxon>Fungi</taxon>
        <taxon>Dikarya</taxon>
        <taxon>Ascomycota</taxon>
        <taxon>Saccharomycotina</taxon>
        <taxon>Pichiomycetes</taxon>
        <taxon>Pichiales</taxon>
        <taxon>Pichiaceae</taxon>
        <taxon>Ambrosiozyma</taxon>
    </lineage>
</organism>
<sequence>MGDDMDGILQTPGEPPTSVNCNLQGEGGVRGVDTCPQHEHNNHPPYPTTTHHKHYYPIHLFKQTHQDLIHMEQTKTHCSPQVLRIRNQTARSKKLNFKDNKKQPSGTTKKKPVKRYL</sequence>
<comment type="caution">
    <text evidence="1">The sequence shown here is derived from an EMBL/GenBank/DDBJ whole genome shotgun (WGS) entry which is preliminary data.</text>
</comment>